<evidence type="ECO:0000313" key="2">
    <source>
        <dbReference type="Proteomes" id="UP000799440"/>
    </source>
</evidence>
<protein>
    <submittedName>
        <fullName evidence="1">Uncharacterized protein</fullName>
    </submittedName>
</protein>
<dbReference type="EMBL" id="MU006585">
    <property type="protein sequence ID" value="KAF2744938.1"/>
    <property type="molecule type" value="Genomic_DNA"/>
</dbReference>
<sequence length="92" mass="9910">MLPFCTLLSCQAGGGAWPLFAQSAASIKPGPVSLILNSIQHAFPLQDPDFVMVITRTHIYSAAPSLKPQSKNIRFVNTQLQPMTCDPLGKNA</sequence>
<name>A0A6A6V302_9PLEO</name>
<reference evidence="1" key="1">
    <citation type="journal article" date="2020" name="Stud. Mycol.">
        <title>101 Dothideomycetes genomes: a test case for predicting lifestyles and emergence of pathogens.</title>
        <authorList>
            <person name="Haridas S."/>
            <person name="Albert R."/>
            <person name="Binder M."/>
            <person name="Bloem J."/>
            <person name="Labutti K."/>
            <person name="Salamov A."/>
            <person name="Andreopoulos B."/>
            <person name="Baker S."/>
            <person name="Barry K."/>
            <person name="Bills G."/>
            <person name="Bluhm B."/>
            <person name="Cannon C."/>
            <person name="Castanera R."/>
            <person name="Culley D."/>
            <person name="Daum C."/>
            <person name="Ezra D."/>
            <person name="Gonzalez J."/>
            <person name="Henrissat B."/>
            <person name="Kuo A."/>
            <person name="Liang C."/>
            <person name="Lipzen A."/>
            <person name="Lutzoni F."/>
            <person name="Magnuson J."/>
            <person name="Mondo S."/>
            <person name="Nolan M."/>
            <person name="Ohm R."/>
            <person name="Pangilinan J."/>
            <person name="Park H.-J."/>
            <person name="Ramirez L."/>
            <person name="Alfaro M."/>
            <person name="Sun H."/>
            <person name="Tritt A."/>
            <person name="Yoshinaga Y."/>
            <person name="Zwiers L.-H."/>
            <person name="Turgeon B."/>
            <person name="Goodwin S."/>
            <person name="Spatafora J."/>
            <person name="Crous P."/>
            <person name="Grigoriev I."/>
        </authorList>
    </citation>
    <scope>NUCLEOTIDE SEQUENCE</scope>
    <source>
        <strain evidence="1">CBS 119925</strain>
    </source>
</reference>
<evidence type="ECO:0000313" key="1">
    <source>
        <dbReference type="EMBL" id="KAF2744938.1"/>
    </source>
</evidence>
<dbReference type="AlphaFoldDB" id="A0A6A6V302"/>
<proteinExistence type="predicted"/>
<keyword evidence="2" id="KW-1185">Reference proteome</keyword>
<accession>A0A6A6V302</accession>
<organism evidence="1 2">
    <name type="scientific">Sporormia fimetaria CBS 119925</name>
    <dbReference type="NCBI Taxonomy" id="1340428"/>
    <lineage>
        <taxon>Eukaryota</taxon>
        <taxon>Fungi</taxon>
        <taxon>Dikarya</taxon>
        <taxon>Ascomycota</taxon>
        <taxon>Pezizomycotina</taxon>
        <taxon>Dothideomycetes</taxon>
        <taxon>Pleosporomycetidae</taxon>
        <taxon>Pleosporales</taxon>
        <taxon>Sporormiaceae</taxon>
        <taxon>Sporormia</taxon>
    </lineage>
</organism>
<gene>
    <name evidence="1" type="ORF">M011DRAFT_469965</name>
</gene>
<dbReference type="Proteomes" id="UP000799440">
    <property type="component" value="Unassembled WGS sequence"/>
</dbReference>